<feature type="coiled-coil region" evidence="1">
    <location>
        <begin position="103"/>
        <end position="266"/>
    </location>
</feature>
<gene>
    <name evidence="2" type="ORF">ENUP19_0158G0033</name>
</gene>
<keyword evidence="1" id="KW-0175">Coiled coil</keyword>
<accession>A0ABQ0DLD5</accession>
<reference evidence="2 3" key="1">
    <citation type="journal article" date="2019" name="PLoS Negl. Trop. Dis.">
        <title>Whole genome sequencing of Entamoeba nuttalli reveals mammalian host-related molecular signatures and a novel octapeptide-repeat surface protein.</title>
        <authorList>
            <person name="Tanaka M."/>
            <person name="Makiuchi T."/>
            <person name="Komiyama T."/>
            <person name="Shiina T."/>
            <person name="Osaki K."/>
            <person name="Tachibana H."/>
        </authorList>
    </citation>
    <scope>NUCLEOTIDE SEQUENCE [LARGE SCALE GENOMIC DNA]</scope>
    <source>
        <strain evidence="2 3">P19-061405</strain>
    </source>
</reference>
<protein>
    <recommendedName>
        <fullName evidence="4">Trichohyalin</fullName>
    </recommendedName>
</protein>
<sequence>MIEIQNQEYWKKLFEEEIQILTPQEVEEIKNTKIKEYTSSTIWRRWYFLAREKTKTIRKEEETISMTMEEDNNQYNPIEIKDNRIYNNHVMSIESEEDDDKDSTRVEAMLAEEKKRLEEEEKRLAEEKKRLVEEEKRLAEEKKRFTKGEKKRFTKEEKKRLVEKEEENSKKEKRIKEIEEKVEEDMKEKEEMKKEIQIKDQTIKKLTKDIMALKKKHENEMSTKNHECDKKIFKFHAESERKMSEVNNLTQQLLFLKDKLSKLENKKIQRKKRRKMR</sequence>
<organism evidence="2 3">
    <name type="scientific">Entamoeba nuttalli</name>
    <dbReference type="NCBI Taxonomy" id="412467"/>
    <lineage>
        <taxon>Eukaryota</taxon>
        <taxon>Amoebozoa</taxon>
        <taxon>Evosea</taxon>
        <taxon>Archamoebae</taxon>
        <taxon>Mastigamoebida</taxon>
        <taxon>Entamoebidae</taxon>
        <taxon>Entamoeba</taxon>
    </lineage>
</organism>
<dbReference type="EMBL" id="BAAFRS010000158">
    <property type="protein sequence ID" value="GAB1223673.1"/>
    <property type="molecule type" value="Genomic_DNA"/>
</dbReference>
<evidence type="ECO:0008006" key="4">
    <source>
        <dbReference type="Google" id="ProtNLM"/>
    </source>
</evidence>
<dbReference type="Proteomes" id="UP001628156">
    <property type="component" value="Unassembled WGS sequence"/>
</dbReference>
<keyword evidence="3" id="KW-1185">Reference proteome</keyword>
<evidence type="ECO:0000313" key="3">
    <source>
        <dbReference type="Proteomes" id="UP001628156"/>
    </source>
</evidence>
<comment type="caution">
    <text evidence="2">The sequence shown here is derived from an EMBL/GenBank/DDBJ whole genome shotgun (WGS) entry which is preliminary data.</text>
</comment>
<proteinExistence type="predicted"/>
<name>A0ABQ0DLD5_9EUKA</name>
<evidence type="ECO:0000256" key="1">
    <source>
        <dbReference type="SAM" id="Coils"/>
    </source>
</evidence>
<evidence type="ECO:0000313" key="2">
    <source>
        <dbReference type="EMBL" id="GAB1223673.1"/>
    </source>
</evidence>